<dbReference type="PANTHER" id="PTHR35566:SF1">
    <property type="entry name" value="TYPE VI SECRETION SYSTEM BASEPLATE COMPONENT TSSK1"/>
    <property type="match status" value="1"/>
</dbReference>
<organism evidence="1 2">
    <name type="scientific">Rosistilla ulvae</name>
    <dbReference type="NCBI Taxonomy" id="1930277"/>
    <lineage>
        <taxon>Bacteria</taxon>
        <taxon>Pseudomonadati</taxon>
        <taxon>Planctomycetota</taxon>
        <taxon>Planctomycetia</taxon>
        <taxon>Pirellulales</taxon>
        <taxon>Pirellulaceae</taxon>
        <taxon>Rosistilla</taxon>
    </lineage>
</organism>
<dbReference type="Pfam" id="PF05936">
    <property type="entry name" value="T6SS_VasE"/>
    <property type="match status" value="1"/>
</dbReference>
<gene>
    <name evidence="1" type="ORF">EC9_33630</name>
</gene>
<evidence type="ECO:0000313" key="1">
    <source>
        <dbReference type="EMBL" id="QDS89166.1"/>
    </source>
</evidence>
<reference evidence="1 2" key="1">
    <citation type="submission" date="2019-02" db="EMBL/GenBank/DDBJ databases">
        <title>Deep-cultivation of Planctomycetes and their phenomic and genomic characterization uncovers novel biology.</title>
        <authorList>
            <person name="Wiegand S."/>
            <person name="Jogler M."/>
            <person name="Boedeker C."/>
            <person name="Pinto D."/>
            <person name="Vollmers J."/>
            <person name="Rivas-Marin E."/>
            <person name="Kohn T."/>
            <person name="Peeters S.H."/>
            <person name="Heuer A."/>
            <person name="Rast P."/>
            <person name="Oberbeckmann S."/>
            <person name="Bunk B."/>
            <person name="Jeske O."/>
            <person name="Meyerdierks A."/>
            <person name="Storesund J.E."/>
            <person name="Kallscheuer N."/>
            <person name="Luecker S."/>
            <person name="Lage O.M."/>
            <person name="Pohl T."/>
            <person name="Merkel B.J."/>
            <person name="Hornburger P."/>
            <person name="Mueller R.-W."/>
            <person name="Bruemmer F."/>
            <person name="Labrenz M."/>
            <person name="Spormann A.M."/>
            <person name="Op den Camp H."/>
            <person name="Overmann J."/>
            <person name="Amann R."/>
            <person name="Jetten M.S.M."/>
            <person name="Mascher T."/>
            <person name="Medema M.H."/>
            <person name="Devos D.P."/>
            <person name="Kaster A.-K."/>
            <person name="Ovreas L."/>
            <person name="Rohde M."/>
            <person name="Galperin M.Y."/>
            <person name="Jogler C."/>
        </authorList>
    </citation>
    <scope>NUCLEOTIDE SEQUENCE [LARGE SCALE GENOMIC DNA]</scope>
    <source>
        <strain evidence="1 2">EC9</strain>
    </source>
</reference>
<dbReference type="KEGG" id="ruv:EC9_33630"/>
<dbReference type="InterPro" id="IPR010263">
    <property type="entry name" value="T6SS_TssK"/>
</dbReference>
<dbReference type="PANTHER" id="PTHR35566">
    <property type="entry name" value="BLR3599 PROTEIN"/>
    <property type="match status" value="1"/>
</dbReference>
<protein>
    <recommendedName>
        <fullName evidence="3">Type VI secretion protein</fullName>
    </recommendedName>
</protein>
<proteinExistence type="predicted"/>
<evidence type="ECO:0008006" key="3">
    <source>
        <dbReference type="Google" id="ProtNLM"/>
    </source>
</evidence>
<dbReference type="EMBL" id="CP036261">
    <property type="protein sequence ID" value="QDS89166.1"/>
    <property type="molecule type" value="Genomic_DNA"/>
</dbReference>
<accession>A0A517M2R7</accession>
<sequence>MFVNAPVHWHEGMFLRPQHFQISERNIHDQIRDNVQWNRHFSWGLRRFRLDPAALANNRIVVSDLALRMRDGTLIAYPESGSLPELDLRQAMLGKQTLTLFAAIPKQEAAAAATSRYRVESLDLEDANSGQNPRPIQLRRLNVRLLSDADDHAGYATMPLARIRRADHAEGAPELDRTYIPPLLAVDAWATLEQEIVRPVFDRIGKKLDLVSNQVVSRGITFDSTSQGDRMILEQMRVMNEAYAELSVQAFTPGIHPLEIFRELLSFVGRMAVFTAGRRVPDLPKYDHDDLGLCFWTARRLVDSVLDAVIEAEYSERAFVGAGQRVQVALEPAWLEPGQRLFVAVASSLPTEQTRLLVEKRLDMKIGAGSTVDELYRLGRAGLQFSHHTDPPRCLPMRPGRVFFSIDPKTSADQWSAVERSLSLAVRFNENLIAGDVQNRQAIDVIIDGRPARLEFVLYVVPPSAV</sequence>
<keyword evidence="2" id="KW-1185">Reference proteome</keyword>
<evidence type="ECO:0000313" key="2">
    <source>
        <dbReference type="Proteomes" id="UP000319557"/>
    </source>
</evidence>
<dbReference type="AlphaFoldDB" id="A0A517M2R7"/>
<dbReference type="NCBIfam" id="TIGR03353">
    <property type="entry name" value="VI_chp_4"/>
    <property type="match status" value="1"/>
</dbReference>
<name>A0A517M2R7_9BACT</name>
<dbReference type="Proteomes" id="UP000319557">
    <property type="component" value="Chromosome"/>
</dbReference>